<keyword evidence="3" id="KW-1185">Reference proteome</keyword>
<evidence type="ECO:0000313" key="3">
    <source>
        <dbReference type="Proteomes" id="UP000235786"/>
    </source>
</evidence>
<dbReference type="EMBL" id="KZ613960">
    <property type="protein sequence ID" value="PMD32158.1"/>
    <property type="molecule type" value="Genomic_DNA"/>
</dbReference>
<sequence length="653" mass="73340">MGTSLVPGVPPSPNELNSYVFNGVWKRYDEPYFSSLKWTLGNFSALLVMACVTALIALAQAQCWSLVRYIITHHKKSTRLESSGPDPLLKLSQSEAIAAAMPTIARGLLNISERLPRRLRVRLCSGSNTQSQEEPVESPIFGLASLAIITLFIIMGFTIPWGLTEGALGTPIVKSRLTGDCLDSTSSGHLLDILNRATRADEIFSLCRDEVTGGCDTPYPLVDPVITKTRPTTCPFGGEICLPDVPSFEITHWNISPLVMGVNSRSQVSMNQRLTCAPITIDPFLWKYEDGSVIYVPKLSSDPIQLSNNISLILTTLNGPNKFSNESSGLTMFTEKGPFDLTVLPGYTAGTNYYNLPEPLILNEFLQRNDSQSFLVVLRAGLSQYTLPMDDPFFSAHNKKNVYPDDTNTSMYIADYEATALGCIEQFQYCFPPSPLPVPCTNWGARGSEFSAMLEYLSYQYSGQYNGDIHSLLEHSTDQNLLSVNEMFSLFRLVPMNFAIYDFLAIRIKYYEMNLLKRPKRVVEYNRWPDDYKEQWIIEVETWFMKALLGGILAIQDGALYTLRDLDPGFSEAYLREWKLCGRILFHSPDFTNINWLGLWTTIIASTVIVLVGALVDMFPERLEDWLNLIRTAPTWGDDSSRIEEYSEADNPI</sequence>
<evidence type="ECO:0000313" key="2">
    <source>
        <dbReference type="EMBL" id="PMD32158.1"/>
    </source>
</evidence>
<keyword evidence="1" id="KW-0472">Membrane</keyword>
<feature type="transmembrane region" description="Helical" evidence="1">
    <location>
        <begin position="140"/>
        <end position="163"/>
    </location>
</feature>
<organism evidence="2 3">
    <name type="scientific">Hyaloscypha variabilis (strain UAMH 11265 / GT02V1 / F)</name>
    <name type="common">Meliniomyces variabilis</name>
    <dbReference type="NCBI Taxonomy" id="1149755"/>
    <lineage>
        <taxon>Eukaryota</taxon>
        <taxon>Fungi</taxon>
        <taxon>Dikarya</taxon>
        <taxon>Ascomycota</taxon>
        <taxon>Pezizomycotina</taxon>
        <taxon>Leotiomycetes</taxon>
        <taxon>Helotiales</taxon>
        <taxon>Hyaloscyphaceae</taxon>
        <taxon>Hyaloscypha</taxon>
        <taxon>Hyaloscypha variabilis</taxon>
    </lineage>
</organism>
<evidence type="ECO:0000256" key="1">
    <source>
        <dbReference type="SAM" id="Phobius"/>
    </source>
</evidence>
<gene>
    <name evidence="2" type="ORF">L207DRAFT_610168</name>
</gene>
<feature type="transmembrane region" description="Helical" evidence="1">
    <location>
        <begin position="43"/>
        <end position="67"/>
    </location>
</feature>
<dbReference type="OrthoDB" id="3540210at2759"/>
<reference evidence="2 3" key="1">
    <citation type="submission" date="2016-04" db="EMBL/GenBank/DDBJ databases">
        <title>A degradative enzymes factory behind the ericoid mycorrhizal symbiosis.</title>
        <authorList>
            <consortium name="DOE Joint Genome Institute"/>
            <person name="Martino E."/>
            <person name="Morin E."/>
            <person name="Grelet G."/>
            <person name="Kuo A."/>
            <person name="Kohler A."/>
            <person name="Daghino S."/>
            <person name="Barry K."/>
            <person name="Choi C."/>
            <person name="Cichocki N."/>
            <person name="Clum A."/>
            <person name="Copeland A."/>
            <person name="Hainaut M."/>
            <person name="Haridas S."/>
            <person name="Labutti K."/>
            <person name="Lindquist E."/>
            <person name="Lipzen A."/>
            <person name="Khouja H.-R."/>
            <person name="Murat C."/>
            <person name="Ohm R."/>
            <person name="Olson A."/>
            <person name="Spatafora J."/>
            <person name="Veneault-Fourrey C."/>
            <person name="Henrissat B."/>
            <person name="Grigoriev I."/>
            <person name="Martin F."/>
            <person name="Perotto S."/>
        </authorList>
    </citation>
    <scope>NUCLEOTIDE SEQUENCE [LARGE SCALE GENOMIC DNA]</scope>
    <source>
        <strain evidence="2 3">F</strain>
    </source>
</reference>
<keyword evidence="1" id="KW-1133">Transmembrane helix</keyword>
<dbReference type="AlphaFoldDB" id="A0A2J6R0W3"/>
<dbReference type="Proteomes" id="UP000235786">
    <property type="component" value="Unassembled WGS sequence"/>
</dbReference>
<feature type="transmembrane region" description="Helical" evidence="1">
    <location>
        <begin position="596"/>
        <end position="616"/>
    </location>
</feature>
<name>A0A2J6R0W3_HYAVF</name>
<keyword evidence="1" id="KW-0812">Transmembrane</keyword>
<proteinExistence type="predicted"/>
<protein>
    <submittedName>
        <fullName evidence="2">Uncharacterized protein</fullName>
    </submittedName>
</protein>
<accession>A0A2J6R0W3</accession>